<dbReference type="OrthoDB" id="262529at2759"/>
<evidence type="ECO:0000256" key="2">
    <source>
        <dbReference type="ARBA" id="ARBA00022801"/>
    </source>
</evidence>
<dbReference type="AlphaFoldDB" id="A0A2P4SG94"/>
<accession>A0A2P4SG94</accession>
<dbReference type="SUPFAM" id="SSF56281">
    <property type="entry name" value="Metallo-hydrolase/oxidoreductase"/>
    <property type="match status" value="1"/>
</dbReference>
<keyword evidence="5" id="KW-1185">Reference proteome</keyword>
<dbReference type="EMBL" id="PPHD01051693">
    <property type="protein sequence ID" value="POI23113.1"/>
    <property type="molecule type" value="Genomic_DNA"/>
</dbReference>
<dbReference type="GO" id="GO:0036297">
    <property type="term" value="P:interstrand cross-link repair"/>
    <property type="evidence" value="ECO:0007669"/>
    <property type="project" value="TreeGrafter"/>
</dbReference>
<keyword evidence="2" id="KW-0378">Hydrolase</keyword>
<evidence type="ECO:0008006" key="6">
    <source>
        <dbReference type="Google" id="ProtNLM"/>
    </source>
</evidence>
<protein>
    <recommendedName>
        <fullName evidence="6">Metallo-beta-lactamase domain-containing protein</fullName>
    </recommendedName>
</protein>
<evidence type="ECO:0000256" key="3">
    <source>
        <dbReference type="ARBA" id="ARBA00022839"/>
    </source>
</evidence>
<evidence type="ECO:0000313" key="5">
    <source>
        <dbReference type="Proteomes" id="UP000237246"/>
    </source>
</evidence>
<dbReference type="GO" id="GO:0003684">
    <property type="term" value="F:damaged DNA binding"/>
    <property type="evidence" value="ECO:0007669"/>
    <property type="project" value="TreeGrafter"/>
</dbReference>
<comment type="caution">
    <text evidence="4">The sequence shown here is derived from an EMBL/GenBank/DDBJ whole genome shotgun (WGS) entry which is preliminary data.</text>
</comment>
<keyword evidence="3" id="KW-0269">Exonuclease</keyword>
<dbReference type="PANTHER" id="PTHR23240">
    <property type="entry name" value="DNA CROSS-LINK REPAIR PROTEIN PSO2/SNM1-RELATED"/>
    <property type="match status" value="1"/>
</dbReference>
<gene>
    <name evidence="4" type="ORF">CIB84_013139</name>
</gene>
<organism evidence="4 5">
    <name type="scientific">Bambusicola thoracicus</name>
    <name type="common">Chinese bamboo-partridge</name>
    <name type="synonym">Perdix thoracica</name>
    <dbReference type="NCBI Taxonomy" id="9083"/>
    <lineage>
        <taxon>Eukaryota</taxon>
        <taxon>Metazoa</taxon>
        <taxon>Chordata</taxon>
        <taxon>Craniata</taxon>
        <taxon>Vertebrata</taxon>
        <taxon>Euteleostomi</taxon>
        <taxon>Archelosauria</taxon>
        <taxon>Archosauria</taxon>
        <taxon>Dinosauria</taxon>
        <taxon>Saurischia</taxon>
        <taxon>Theropoda</taxon>
        <taxon>Coelurosauria</taxon>
        <taxon>Aves</taxon>
        <taxon>Neognathae</taxon>
        <taxon>Galloanserae</taxon>
        <taxon>Galliformes</taxon>
        <taxon>Phasianidae</taxon>
        <taxon>Perdicinae</taxon>
        <taxon>Bambusicola</taxon>
    </lineage>
</organism>
<reference evidence="4 5" key="1">
    <citation type="submission" date="2018-01" db="EMBL/GenBank/DDBJ databases">
        <title>Comparison of the Chinese Bamboo Partridge and Red Junglefowl genome sequences highlights the importance of demography in genome evolution.</title>
        <authorList>
            <person name="Tiley G.P."/>
            <person name="Kimball R.T."/>
            <person name="Braun E.L."/>
            <person name="Burleigh J.G."/>
        </authorList>
    </citation>
    <scope>NUCLEOTIDE SEQUENCE [LARGE SCALE GENOMIC DNA]</scope>
    <source>
        <strain evidence="4">RTK389</strain>
        <tissue evidence="4">Blood</tissue>
    </source>
</reference>
<dbReference type="GO" id="GO:0006303">
    <property type="term" value="P:double-strand break repair via nonhomologous end joining"/>
    <property type="evidence" value="ECO:0007669"/>
    <property type="project" value="TreeGrafter"/>
</dbReference>
<proteinExistence type="predicted"/>
<evidence type="ECO:0000256" key="1">
    <source>
        <dbReference type="ARBA" id="ARBA00022722"/>
    </source>
</evidence>
<dbReference type="Proteomes" id="UP000237246">
    <property type="component" value="Unassembled WGS sequence"/>
</dbReference>
<name>A0A2P4SG94_BAMTH</name>
<dbReference type="GO" id="GO:0000723">
    <property type="term" value="P:telomere maintenance"/>
    <property type="evidence" value="ECO:0007669"/>
    <property type="project" value="TreeGrafter"/>
</dbReference>
<dbReference type="InterPro" id="IPR036866">
    <property type="entry name" value="RibonucZ/Hydroxyglut_hydro"/>
</dbReference>
<keyword evidence="1" id="KW-0540">Nuclease</keyword>
<evidence type="ECO:0000313" key="4">
    <source>
        <dbReference type="EMBL" id="POI23113.1"/>
    </source>
</evidence>
<dbReference type="GO" id="GO:0035312">
    <property type="term" value="F:5'-3' DNA exonuclease activity"/>
    <property type="evidence" value="ECO:0007669"/>
    <property type="project" value="TreeGrafter"/>
</dbReference>
<dbReference type="PANTHER" id="PTHR23240:SF8">
    <property type="entry name" value="PROTEIN ARTEMIS"/>
    <property type="match status" value="1"/>
</dbReference>
<sequence>MSRFGGRLREYPQLSIDRFDHDNLRARAYFLSHCHKEKSTSSIRSSVKIMLTPLLQKEDIEVTLLPAGHCPGSVMFLFQGENGTVLYTGDFRLAKGEAARMELLHSGTRVKDIQSVYLDTTFCDPRFYNIPSRVHVNKLDMFKNMPEILYHITTDRYTQIHACRHPKVCIALESLC</sequence>
<dbReference type="Gene3D" id="3.60.15.10">
    <property type="entry name" value="Ribonuclease Z/Hydroxyacylglutathione hydrolase-like"/>
    <property type="match status" value="1"/>
</dbReference>